<evidence type="ECO:0000256" key="1">
    <source>
        <dbReference type="SAM" id="Coils"/>
    </source>
</evidence>
<dbReference type="RefSeq" id="WP_336349687.1">
    <property type="nucleotide sequence ID" value="NZ_JAZAQL010000002.1"/>
</dbReference>
<proteinExistence type="predicted"/>
<name>A0ABD5VEU3_9EURY</name>
<keyword evidence="1" id="KW-0175">Coiled coil</keyword>
<evidence type="ECO:0000313" key="3">
    <source>
        <dbReference type="Proteomes" id="UP001596395"/>
    </source>
</evidence>
<feature type="coiled-coil region" evidence="1">
    <location>
        <begin position="49"/>
        <end position="84"/>
    </location>
</feature>
<dbReference type="EMBL" id="JBHSXN010000002">
    <property type="protein sequence ID" value="MFC6952700.1"/>
    <property type="molecule type" value="Genomic_DNA"/>
</dbReference>
<sequence length="89" mass="10334">MNKHFEDARYYLKRAGEHASAGIKEELEPVVERVNELRGVEPEPEPSRVEKLQSDLKEIEQRAEGEARERIVEAREKVAAYRDRTEQSA</sequence>
<reference evidence="2 3" key="1">
    <citation type="journal article" date="2019" name="Int. J. Syst. Evol. Microbiol.">
        <title>The Global Catalogue of Microorganisms (GCM) 10K type strain sequencing project: providing services to taxonomists for standard genome sequencing and annotation.</title>
        <authorList>
            <consortium name="The Broad Institute Genomics Platform"/>
            <consortium name="The Broad Institute Genome Sequencing Center for Infectious Disease"/>
            <person name="Wu L."/>
            <person name="Ma J."/>
        </authorList>
    </citation>
    <scope>NUCLEOTIDE SEQUENCE [LARGE SCALE GENOMIC DNA]</scope>
    <source>
        <strain evidence="2 3">GX26</strain>
    </source>
</reference>
<dbReference type="Proteomes" id="UP001596395">
    <property type="component" value="Unassembled WGS sequence"/>
</dbReference>
<accession>A0ABD5VEU3</accession>
<dbReference type="Pfam" id="PF24430">
    <property type="entry name" value="DUF7553"/>
    <property type="match status" value="1"/>
</dbReference>
<comment type="caution">
    <text evidence="2">The sequence shown here is derived from an EMBL/GenBank/DDBJ whole genome shotgun (WGS) entry which is preliminary data.</text>
</comment>
<dbReference type="AlphaFoldDB" id="A0ABD5VEU3"/>
<protein>
    <submittedName>
        <fullName evidence="2">Uncharacterized protein</fullName>
    </submittedName>
</protein>
<dbReference type="InterPro" id="IPR055975">
    <property type="entry name" value="DUF7553"/>
</dbReference>
<evidence type="ECO:0000313" key="2">
    <source>
        <dbReference type="EMBL" id="MFC6952700.1"/>
    </source>
</evidence>
<gene>
    <name evidence="2" type="ORF">ACFQGB_07465</name>
</gene>
<keyword evidence="3" id="KW-1185">Reference proteome</keyword>
<organism evidence="2 3">
    <name type="scientific">Halorubellus litoreus</name>
    <dbReference type="NCBI Taxonomy" id="755308"/>
    <lineage>
        <taxon>Archaea</taxon>
        <taxon>Methanobacteriati</taxon>
        <taxon>Methanobacteriota</taxon>
        <taxon>Stenosarchaea group</taxon>
        <taxon>Halobacteria</taxon>
        <taxon>Halobacteriales</taxon>
        <taxon>Halorubellaceae</taxon>
        <taxon>Halorubellus</taxon>
    </lineage>
</organism>